<evidence type="ECO:0000256" key="6">
    <source>
        <dbReference type="SAM" id="MobiDB-lite"/>
    </source>
</evidence>
<dbReference type="FunFam" id="1.20.120.980:FF:000007">
    <property type="entry name" value="Predicted protein"/>
    <property type="match status" value="1"/>
</dbReference>
<evidence type="ECO:0008006" key="10">
    <source>
        <dbReference type="Google" id="ProtNLM"/>
    </source>
</evidence>
<dbReference type="PANTHER" id="PTHR11010">
    <property type="entry name" value="PROTEASE S28 PRO-X CARBOXYPEPTIDASE-RELATED"/>
    <property type="match status" value="1"/>
</dbReference>
<proteinExistence type="inferred from homology"/>
<evidence type="ECO:0000256" key="4">
    <source>
        <dbReference type="ARBA" id="ARBA00022801"/>
    </source>
</evidence>
<evidence type="ECO:0000256" key="1">
    <source>
        <dbReference type="ARBA" id="ARBA00011079"/>
    </source>
</evidence>
<dbReference type="SUPFAM" id="SSF53474">
    <property type="entry name" value="alpha/beta-Hydrolases"/>
    <property type="match status" value="1"/>
</dbReference>
<gene>
    <name evidence="8" type="ORF">P43SY_005529</name>
</gene>
<dbReference type="Gene3D" id="1.20.120.980">
    <property type="entry name" value="Serine carboxypeptidase S28, SKS domain"/>
    <property type="match status" value="1"/>
</dbReference>
<keyword evidence="7" id="KW-0472">Membrane</keyword>
<keyword evidence="4" id="KW-0378">Hydrolase</keyword>
<dbReference type="PANTHER" id="PTHR11010:SF38">
    <property type="entry name" value="LYSOSOMAL PRO-X CARBOXYPEPTIDASE"/>
    <property type="match status" value="1"/>
</dbReference>
<dbReference type="AlphaFoldDB" id="A0AAD5Q959"/>
<keyword evidence="2" id="KW-0645">Protease</keyword>
<keyword evidence="7" id="KW-1133">Transmembrane helix</keyword>
<keyword evidence="5" id="KW-0325">Glycoprotein</keyword>
<feature type="compositionally biased region" description="Low complexity" evidence="6">
    <location>
        <begin position="49"/>
        <end position="60"/>
    </location>
</feature>
<evidence type="ECO:0000256" key="2">
    <source>
        <dbReference type="ARBA" id="ARBA00022670"/>
    </source>
</evidence>
<dbReference type="InterPro" id="IPR042269">
    <property type="entry name" value="Ser_carbopepase_S28_SKS"/>
</dbReference>
<dbReference type="GO" id="GO:0008239">
    <property type="term" value="F:dipeptidyl-peptidase activity"/>
    <property type="evidence" value="ECO:0007669"/>
    <property type="project" value="TreeGrafter"/>
</dbReference>
<organism evidence="8 9">
    <name type="scientific">Pythium insidiosum</name>
    <name type="common">Pythiosis disease agent</name>
    <dbReference type="NCBI Taxonomy" id="114742"/>
    <lineage>
        <taxon>Eukaryota</taxon>
        <taxon>Sar</taxon>
        <taxon>Stramenopiles</taxon>
        <taxon>Oomycota</taxon>
        <taxon>Peronosporomycetes</taxon>
        <taxon>Pythiales</taxon>
        <taxon>Pythiaceae</taxon>
        <taxon>Pythium</taxon>
    </lineage>
</organism>
<dbReference type="GO" id="GO:0070008">
    <property type="term" value="F:serine-type exopeptidase activity"/>
    <property type="evidence" value="ECO:0007669"/>
    <property type="project" value="InterPro"/>
</dbReference>
<evidence type="ECO:0000256" key="5">
    <source>
        <dbReference type="ARBA" id="ARBA00023180"/>
    </source>
</evidence>
<dbReference type="InterPro" id="IPR029058">
    <property type="entry name" value="AB_hydrolase_fold"/>
</dbReference>
<feature type="transmembrane region" description="Helical" evidence="7">
    <location>
        <begin position="12"/>
        <end position="29"/>
    </location>
</feature>
<keyword evidence="9" id="KW-1185">Reference proteome</keyword>
<comment type="caution">
    <text evidence="8">The sequence shown here is derived from an EMBL/GenBank/DDBJ whole genome shotgun (WGS) entry which is preliminary data.</text>
</comment>
<dbReference type="InterPro" id="IPR008758">
    <property type="entry name" value="Peptidase_S28"/>
</dbReference>
<keyword evidence="3" id="KW-0732">Signal</keyword>
<dbReference type="Pfam" id="PF05577">
    <property type="entry name" value="Peptidase_S28"/>
    <property type="match status" value="1"/>
</dbReference>
<dbReference type="Proteomes" id="UP001209570">
    <property type="component" value="Unassembled WGS sequence"/>
</dbReference>
<feature type="region of interest" description="Disordered" evidence="6">
    <location>
        <begin position="49"/>
        <end position="74"/>
    </location>
</feature>
<keyword evidence="7" id="KW-0812">Transmembrane</keyword>
<evidence type="ECO:0000256" key="7">
    <source>
        <dbReference type="SAM" id="Phobius"/>
    </source>
</evidence>
<evidence type="ECO:0000313" key="9">
    <source>
        <dbReference type="Proteomes" id="UP001209570"/>
    </source>
</evidence>
<dbReference type="GO" id="GO:0006508">
    <property type="term" value="P:proteolysis"/>
    <property type="evidence" value="ECO:0007669"/>
    <property type="project" value="UniProtKB-KW"/>
</dbReference>
<comment type="similarity">
    <text evidence="1">Belongs to the peptidase S28 family.</text>
</comment>
<reference evidence="8" key="1">
    <citation type="submission" date="2021-12" db="EMBL/GenBank/DDBJ databases">
        <title>Prjna785345.</title>
        <authorList>
            <person name="Rujirawat T."/>
            <person name="Krajaejun T."/>
        </authorList>
    </citation>
    <scope>NUCLEOTIDE SEQUENCE</scope>
    <source>
        <strain evidence="8">Pi057C3</strain>
    </source>
</reference>
<sequence>MDPRPDRFVPVRVLFIALFVVGFGVLVLIKTRNLSPSAGIPASVLKSGVSVPSPSGNSSSQQDGTTAALPSRPRADASNCTVRWFDQKVDHFGWTAAAVAAALDGEAGVANDTANSSKPMTFRQRYLVNDDHWNPQDPKAPIFFYTGNEGDVTLYANHTGLMWENAASFRALIVFAEHRYYGESMPFGADYMKHLQFLNHEQALADYAELIYFLQSEYNAQNHPVILFGGSYGGMLAAWFRMKYPSIVHGAIAASAPIFGFPAFPEFKGENYWSIVTRDASPETGSNAKCIPNVKKSWSKILALAKNEDGRAKLSKIFSLCEPLKAESDGENVAMAVLFAFDNLAMGNFPYPSSYLTGGSADLPAWPVRAACSHLAGDFKDNAAGDEKLLTALRDASFVFHNATKNLECFKLPTLADMDGIWDYQFCTEMLPQETYFNTNGETDMFWPRTVTMDEITSRCQRVWGTTPDPKWIRVSYGDSSLRSASNIVFSNGKLDPWSSGGVHDVHGNDKLTVVTIEEGAHHVDLFFSHPDDTESIQAARDKEIELISKWIDEFVGSVKPAQKH</sequence>
<evidence type="ECO:0000313" key="8">
    <source>
        <dbReference type="EMBL" id="KAJ0405963.1"/>
    </source>
</evidence>
<name>A0AAD5Q959_PYTIN</name>
<protein>
    <recommendedName>
        <fullName evidence="10">Lysosomal Pro-X carboxypeptidase</fullName>
    </recommendedName>
</protein>
<evidence type="ECO:0000256" key="3">
    <source>
        <dbReference type="ARBA" id="ARBA00022729"/>
    </source>
</evidence>
<dbReference type="EMBL" id="JAKCXM010000038">
    <property type="protein sequence ID" value="KAJ0405963.1"/>
    <property type="molecule type" value="Genomic_DNA"/>
</dbReference>
<dbReference type="Gene3D" id="3.40.50.1820">
    <property type="entry name" value="alpha/beta hydrolase"/>
    <property type="match status" value="1"/>
</dbReference>
<accession>A0AAD5Q959</accession>